<keyword evidence="9" id="KW-1185">Reference proteome</keyword>
<feature type="compositionally biased region" description="Basic and acidic residues" evidence="6">
    <location>
        <begin position="721"/>
        <end position="730"/>
    </location>
</feature>
<protein>
    <recommendedName>
        <fullName evidence="7">VASt domain-containing protein</fullName>
    </recommendedName>
</protein>
<dbReference type="GO" id="GO:0140268">
    <property type="term" value="C:endoplasmic reticulum-plasma membrane contact site"/>
    <property type="evidence" value="ECO:0000318"/>
    <property type="project" value="GO_Central"/>
</dbReference>
<feature type="compositionally biased region" description="Polar residues" evidence="6">
    <location>
        <begin position="230"/>
        <end position="251"/>
    </location>
</feature>
<dbReference type="GO" id="GO:0032934">
    <property type="term" value="F:sterol binding"/>
    <property type="evidence" value="ECO:0000318"/>
    <property type="project" value="GO_Central"/>
</dbReference>
<keyword evidence="4" id="KW-1133">Transmembrane helix</keyword>
<dbReference type="OMA" id="PSGNMIS"/>
<dbReference type="InterPro" id="IPR011993">
    <property type="entry name" value="PH-like_dom_sf"/>
</dbReference>
<feature type="compositionally biased region" description="Low complexity" evidence="6">
    <location>
        <begin position="94"/>
        <end position="106"/>
    </location>
</feature>
<dbReference type="HOGENOM" id="CLU_006864_0_0_1"/>
<evidence type="ECO:0000256" key="6">
    <source>
        <dbReference type="SAM" id="MobiDB-lite"/>
    </source>
</evidence>
<feature type="region of interest" description="Disordered" evidence="6">
    <location>
        <begin position="395"/>
        <end position="422"/>
    </location>
</feature>
<dbReference type="GO" id="GO:0005739">
    <property type="term" value="C:mitochondrion"/>
    <property type="evidence" value="ECO:0000318"/>
    <property type="project" value="GO_Central"/>
</dbReference>
<feature type="compositionally biased region" description="Basic and acidic residues" evidence="6">
    <location>
        <begin position="84"/>
        <end position="93"/>
    </location>
</feature>
<dbReference type="EMBL" id="CM002239">
    <property type="protein sequence ID" value="ESA43042.1"/>
    <property type="molecule type" value="Genomic_DNA"/>
</dbReference>
<dbReference type="Pfam" id="PF02893">
    <property type="entry name" value="GRAM"/>
    <property type="match status" value="1"/>
</dbReference>
<name>V5IMX1_NEUCR</name>
<evidence type="ECO:0000256" key="4">
    <source>
        <dbReference type="ARBA" id="ARBA00022989"/>
    </source>
</evidence>
<dbReference type="SMR" id="V5IMX1"/>
<dbReference type="PANTHER" id="PTHR23319:SF4">
    <property type="entry name" value="GRAM DOMAIN CONTAINING 1B, ISOFORM E"/>
    <property type="match status" value="1"/>
</dbReference>
<feature type="compositionally biased region" description="Low complexity" evidence="6">
    <location>
        <begin position="333"/>
        <end position="349"/>
    </location>
</feature>
<feature type="compositionally biased region" description="Low complexity" evidence="6">
    <location>
        <begin position="60"/>
        <end position="77"/>
    </location>
</feature>
<comment type="subcellular location">
    <subcellularLocation>
        <location evidence="1">Membrane</location>
        <topology evidence="1">Single-pass membrane protein</topology>
    </subcellularLocation>
</comment>
<dbReference type="VEuPathDB" id="FungiDB:NCU06999"/>
<organism evidence="8 9">
    <name type="scientific">Neurospora crassa (strain ATCC 24698 / 74-OR23-1A / CBS 708.71 / DSM 1257 / FGSC 987)</name>
    <dbReference type="NCBI Taxonomy" id="367110"/>
    <lineage>
        <taxon>Eukaryota</taxon>
        <taxon>Fungi</taxon>
        <taxon>Dikarya</taxon>
        <taxon>Ascomycota</taxon>
        <taxon>Pezizomycotina</taxon>
        <taxon>Sordariomycetes</taxon>
        <taxon>Sordariomycetidae</taxon>
        <taxon>Sordariales</taxon>
        <taxon>Sordariaceae</taxon>
        <taxon>Neurospora</taxon>
    </lineage>
</organism>
<feature type="compositionally biased region" description="Acidic residues" evidence="6">
    <location>
        <begin position="753"/>
        <end position="769"/>
    </location>
</feature>
<reference evidence="8 9" key="1">
    <citation type="journal article" date="2003" name="Nature">
        <title>The genome sequence of the filamentous fungus Neurospora crassa.</title>
        <authorList>
            <person name="Galagan J.E."/>
            <person name="Calvo S.E."/>
            <person name="Borkovich K.A."/>
            <person name="Selker E.U."/>
            <person name="Read N.D."/>
            <person name="Jaffe D."/>
            <person name="FitzHugh W."/>
            <person name="Ma L.J."/>
            <person name="Smirnov S."/>
            <person name="Purcell S."/>
            <person name="Rehman B."/>
            <person name="Elkins T."/>
            <person name="Engels R."/>
            <person name="Wang S."/>
            <person name="Nielsen C.B."/>
            <person name="Butler J."/>
            <person name="Endrizzi M."/>
            <person name="Qui D."/>
            <person name="Ianakiev P."/>
            <person name="Bell-Pedersen D."/>
            <person name="Nelson M.A."/>
            <person name="Werner-Washburne M."/>
            <person name="Selitrennikoff C.P."/>
            <person name="Kinsey J.A."/>
            <person name="Braun E.L."/>
            <person name="Zelter A."/>
            <person name="Schulte U."/>
            <person name="Kothe G.O."/>
            <person name="Jedd G."/>
            <person name="Mewes W."/>
            <person name="Staben C."/>
            <person name="Marcotte E."/>
            <person name="Greenberg D."/>
            <person name="Roy A."/>
            <person name="Foley K."/>
            <person name="Naylor J."/>
            <person name="Stange-Thomann N."/>
            <person name="Barrett R."/>
            <person name="Gnerre S."/>
            <person name="Kamal M."/>
            <person name="Kamvysselis M."/>
            <person name="Mauceli E."/>
            <person name="Bielke C."/>
            <person name="Rudd S."/>
            <person name="Frishman D."/>
            <person name="Krystofova S."/>
            <person name="Rasmussen C."/>
            <person name="Metzenberg R.L."/>
            <person name="Perkins D.D."/>
            <person name="Kroken S."/>
            <person name="Cogoni C."/>
            <person name="Macino G."/>
            <person name="Catcheside D."/>
            <person name="Li W."/>
            <person name="Pratt R.J."/>
            <person name="Osmani S.A."/>
            <person name="DeSouza C.P."/>
            <person name="Glass L."/>
            <person name="Orbach M.J."/>
            <person name="Berglund J.A."/>
            <person name="Voelker R."/>
            <person name="Yarden O."/>
            <person name="Plamann M."/>
            <person name="Seiler S."/>
            <person name="Dunlap J."/>
            <person name="Radford A."/>
            <person name="Aramayo R."/>
            <person name="Natvig D.O."/>
            <person name="Alex L.A."/>
            <person name="Mannhaupt G."/>
            <person name="Ebbole D.J."/>
            <person name="Freitag M."/>
            <person name="Paulsen I."/>
            <person name="Sachs M.S."/>
            <person name="Lander E.S."/>
            <person name="Nusbaum C."/>
            <person name="Birren B."/>
        </authorList>
    </citation>
    <scope>NUCLEOTIDE SEQUENCE [LARGE SCALE GENOMIC DNA]</scope>
    <source>
        <strain evidence="9">ATCC 24698 / 74-OR23-1A / CBS 708.71 / DSM 1257 / FGSC 987</strain>
    </source>
</reference>
<dbReference type="GO" id="GO:0032541">
    <property type="term" value="C:cortical endoplasmic reticulum"/>
    <property type="evidence" value="ECO:0000318"/>
    <property type="project" value="GO_Central"/>
</dbReference>
<evidence type="ECO:0000256" key="3">
    <source>
        <dbReference type="ARBA" id="ARBA00022692"/>
    </source>
</evidence>
<evidence type="ECO:0000256" key="1">
    <source>
        <dbReference type="ARBA" id="ARBA00004167"/>
    </source>
</evidence>
<dbReference type="InterPro" id="IPR051482">
    <property type="entry name" value="Cholesterol_transport"/>
</dbReference>
<feature type="compositionally biased region" description="Basic residues" evidence="6">
    <location>
        <begin position="17"/>
        <end position="28"/>
    </location>
</feature>
<feature type="compositionally biased region" description="Polar residues" evidence="6">
    <location>
        <begin position="130"/>
        <end position="149"/>
    </location>
</feature>
<feature type="region of interest" description="Disordered" evidence="6">
    <location>
        <begin position="712"/>
        <end position="824"/>
    </location>
</feature>
<comment type="similarity">
    <text evidence="2">Belongs to the YSP2 family.</text>
</comment>
<dbReference type="PROSITE" id="PS51778">
    <property type="entry name" value="VAST"/>
    <property type="match status" value="1"/>
</dbReference>
<feature type="region of interest" description="Disordered" evidence="6">
    <location>
        <begin position="1149"/>
        <end position="1173"/>
    </location>
</feature>
<feature type="region of interest" description="Disordered" evidence="6">
    <location>
        <begin position="1"/>
        <end position="149"/>
    </location>
</feature>
<gene>
    <name evidence="8" type="ORF">NCU06999</name>
</gene>
<feature type="compositionally biased region" description="Basic and acidic residues" evidence="6">
    <location>
        <begin position="218"/>
        <end position="229"/>
    </location>
</feature>
<evidence type="ECO:0000313" key="9">
    <source>
        <dbReference type="Proteomes" id="UP000001805"/>
    </source>
</evidence>
<dbReference type="RefSeq" id="XP_011394213.1">
    <property type="nucleotide sequence ID" value="XM_011395911.1"/>
</dbReference>
<keyword evidence="5" id="KW-0472">Membrane</keyword>
<feature type="compositionally biased region" description="Basic residues" evidence="6">
    <location>
        <begin position="1016"/>
        <end position="1025"/>
    </location>
</feature>
<feature type="compositionally biased region" description="Polar residues" evidence="6">
    <location>
        <begin position="350"/>
        <end position="359"/>
    </location>
</feature>
<evidence type="ECO:0000313" key="8">
    <source>
        <dbReference type="EMBL" id="ESA43042.1"/>
    </source>
</evidence>
<dbReference type="Pfam" id="PF16016">
    <property type="entry name" value="VASt"/>
    <property type="match status" value="1"/>
</dbReference>
<dbReference type="InParanoid" id="V5IMX1"/>
<dbReference type="PaxDb" id="5141-EFNCRP00000007083"/>
<evidence type="ECO:0000256" key="5">
    <source>
        <dbReference type="ARBA" id="ARBA00023136"/>
    </source>
</evidence>
<feature type="compositionally biased region" description="Low complexity" evidence="6">
    <location>
        <begin position="734"/>
        <end position="752"/>
    </location>
</feature>
<evidence type="ECO:0000259" key="7">
    <source>
        <dbReference type="PROSITE" id="PS51778"/>
    </source>
</evidence>
<dbReference type="CDD" id="cd13220">
    <property type="entry name" value="PH-GRAM_GRAMDC"/>
    <property type="match status" value="1"/>
</dbReference>
<dbReference type="Gene3D" id="2.30.29.30">
    <property type="entry name" value="Pleckstrin-homology domain (PH domain)/Phosphotyrosine-binding domain (PTB)"/>
    <property type="match status" value="1"/>
</dbReference>
<dbReference type="GO" id="GO:0032366">
    <property type="term" value="P:intracellular sterol transport"/>
    <property type="evidence" value="ECO:0000318"/>
    <property type="project" value="GO_Central"/>
</dbReference>
<dbReference type="GO" id="GO:0005789">
    <property type="term" value="C:endoplasmic reticulum membrane"/>
    <property type="evidence" value="ECO:0000318"/>
    <property type="project" value="GO_Central"/>
</dbReference>
<feature type="region of interest" description="Disordered" evidence="6">
    <location>
        <begin position="266"/>
        <end position="371"/>
    </location>
</feature>
<feature type="compositionally biased region" description="Polar residues" evidence="6">
    <location>
        <begin position="404"/>
        <end position="418"/>
    </location>
</feature>
<dbReference type="SMART" id="SM00568">
    <property type="entry name" value="GRAM"/>
    <property type="match status" value="1"/>
</dbReference>
<dbReference type="KEGG" id="ncr:NCU06999"/>
<feature type="region of interest" description="Disordered" evidence="6">
    <location>
        <begin position="513"/>
        <end position="559"/>
    </location>
</feature>
<dbReference type="AlphaFoldDB" id="V5IMX1"/>
<feature type="region of interest" description="Disordered" evidence="6">
    <location>
        <begin position="1003"/>
        <end position="1040"/>
    </location>
</feature>
<evidence type="ECO:0000256" key="2">
    <source>
        <dbReference type="ARBA" id="ARBA00006582"/>
    </source>
</evidence>
<dbReference type="InterPro" id="IPR004182">
    <property type="entry name" value="GRAM"/>
</dbReference>
<dbReference type="PANTHER" id="PTHR23319">
    <property type="entry name" value="GRAM DOMAIN CONTAINING 1B, ISOFORM E"/>
    <property type="match status" value="1"/>
</dbReference>
<feature type="domain" description="VASt" evidence="7">
    <location>
        <begin position="833"/>
        <end position="1004"/>
    </location>
</feature>
<dbReference type="STRING" id="367110.V5IMX1"/>
<dbReference type="GeneID" id="3878755"/>
<dbReference type="InterPro" id="IPR031968">
    <property type="entry name" value="VASt"/>
</dbReference>
<feature type="region of interest" description="Disordered" evidence="6">
    <location>
        <begin position="478"/>
        <end position="498"/>
    </location>
</feature>
<accession>V5IMX1</accession>
<dbReference type="Proteomes" id="UP000001805">
    <property type="component" value="Chromosome 4, Linkage Group IV"/>
</dbReference>
<sequence length="1217" mass="129936">MDNAPTGLQKLFPKAIVAKRRDRRRRRSSLAESASLSSTGSIGTDDAVSVPIPVPGFRLQSTSASQAQAQTRTAGSRSRSPAPEGDRGSRGNTDDNTNNNNNINTDSEYPDSQPLSTPVPYESTPDPDSASASVRPTPISTHPSQIGHLTTSSPLVQAAHLPEVHTPESDLPDLSIRSSALPAASTDSLESAYSAKRADTAIASTNDTLPQRVPSASREQDILRSREGSTEQFRNISVSDTGASPNTSGIVTDTLSKATDRIRRLSQSQKLAPLVPPQTPPKSTTDSATPAIINTPPTPTDHSAPALSAKNSPVATAPPSPRRNPHALIGNMSSPRGRSRAGSGSIGPSKLSNITSAPLTPTPENPSNPTANFFSSMFSAVQNTANTLSSTISSANLAAPGNGKNRSVSSFTSHKGGSNNDVNNVEVESATEAFPGADMGSKEPAVKTIGNGDLSLSHLGIVDPPPTAPAPATIKVTEHEARGRSESAPIDANGNPELALPEDANIYRTRSLYEASPGGERTTPNGSVYEGKTGSGVQRSSSIRSAISRRRKRATSAVSGTSGNTVAAAIAAANGSAPPANAPKLTGFAVANKRRNRDFHTLFKSVPDDDYLIEDYSCALQRDILVHGRLYVSEGHLCFSSNIFGWVTTLVMSFDEIVAVEKRMTALVFKNGLEISTLHAKHIFASFTSRDSTYDLIVKIWKLGHPHLQSSLNGVRLEGTGGDRTEKIDETEVASAPEGGSDSGSADESGSAGEDDVYDEDEDNGDDQDGTQVSDAGAADASGEQAVSRKPSGMMGAASTENKDETAQTTVADDFPGPATHAPTECGDAATHYDRVIGDDVVPAPLGKVYNLLFGAPSSAWMTKWLLNDQKCFEINMDDKKGLNNEQKTRTFNYIKPLNASIGPKQTKCMVTEQLDNLDFEKAVNVTVSTQNPDVPNGNIFVVKTKYCLSWAENNATRVQINCTIEWSGKSWLKGAIERGANEGQAQYAKDLFVALKAAVSSRPRSNTQTNGAAPKGKKRGRKNKAASVPTSDAESVKHTPAKKQDWGLLEPLRPFLGPIVDPLRPVLTGNILYGVLVGLLISTWLRLGMSNSRSGAVIVPGHGDLMGYTNYAQRVAAYEEMWRREESELWDWIEDRAGLDRLHGGGGVEERGGMGVRKPVNGRKKGEAEYRTAEDKLREEKMNEREVQEAIRVTEERLKVLKAVVERDSAKIDELK</sequence>
<keyword evidence="3" id="KW-0812">Transmembrane</keyword>
<dbReference type="GO" id="GO:0005886">
    <property type="term" value="C:plasma membrane"/>
    <property type="evidence" value="ECO:0000318"/>
    <property type="project" value="GO_Central"/>
</dbReference>
<dbReference type="GO" id="GO:0120015">
    <property type="term" value="F:sterol transfer activity"/>
    <property type="evidence" value="ECO:0000318"/>
    <property type="project" value="GO_Central"/>
</dbReference>
<feature type="region of interest" description="Disordered" evidence="6">
    <location>
        <begin position="203"/>
        <end position="251"/>
    </location>
</feature>
<dbReference type="OrthoDB" id="2162691at2759"/>
<proteinExistence type="inferred from homology"/>